<accession>A0AAW0MAR6</accession>
<evidence type="ECO:0000313" key="2">
    <source>
        <dbReference type="Proteomes" id="UP000237347"/>
    </source>
</evidence>
<organism evidence="1 2">
    <name type="scientific">Quercus suber</name>
    <name type="common">Cork oak</name>
    <dbReference type="NCBI Taxonomy" id="58331"/>
    <lineage>
        <taxon>Eukaryota</taxon>
        <taxon>Viridiplantae</taxon>
        <taxon>Streptophyta</taxon>
        <taxon>Embryophyta</taxon>
        <taxon>Tracheophyta</taxon>
        <taxon>Spermatophyta</taxon>
        <taxon>Magnoliopsida</taxon>
        <taxon>eudicotyledons</taxon>
        <taxon>Gunneridae</taxon>
        <taxon>Pentapetalae</taxon>
        <taxon>rosids</taxon>
        <taxon>fabids</taxon>
        <taxon>Fagales</taxon>
        <taxon>Fagaceae</taxon>
        <taxon>Quercus</taxon>
    </lineage>
</organism>
<name>A0AAW0MAR6_QUESU</name>
<keyword evidence="2" id="KW-1185">Reference proteome</keyword>
<proteinExistence type="predicted"/>
<dbReference type="AlphaFoldDB" id="A0AAW0MAR6"/>
<sequence>MVTKDITCKNLSMFLFNPIHSLEELCTPLLFMKQVGERRALELSQLKDWVEKRAV</sequence>
<comment type="caution">
    <text evidence="1">The sequence shown here is derived from an EMBL/GenBank/DDBJ whole genome shotgun (WGS) entry which is preliminary data.</text>
</comment>
<gene>
    <name evidence="1" type="ORF">CFP56_002183</name>
</gene>
<dbReference type="Proteomes" id="UP000237347">
    <property type="component" value="Unassembled WGS sequence"/>
</dbReference>
<protein>
    <submittedName>
        <fullName evidence="1">Uncharacterized protein</fullName>
    </submittedName>
</protein>
<dbReference type="EMBL" id="PKMF04000010">
    <property type="protein sequence ID" value="KAK7859834.1"/>
    <property type="molecule type" value="Genomic_DNA"/>
</dbReference>
<evidence type="ECO:0000313" key="1">
    <source>
        <dbReference type="EMBL" id="KAK7859834.1"/>
    </source>
</evidence>
<reference evidence="1 2" key="1">
    <citation type="journal article" date="2018" name="Sci. Data">
        <title>The draft genome sequence of cork oak.</title>
        <authorList>
            <person name="Ramos A.M."/>
            <person name="Usie A."/>
            <person name="Barbosa P."/>
            <person name="Barros P.M."/>
            <person name="Capote T."/>
            <person name="Chaves I."/>
            <person name="Simoes F."/>
            <person name="Abreu I."/>
            <person name="Carrasquinho I."/>
            <person name="Faro C."/>
            <person name="Guimaraes J.B."/>
            <person name="Mendonca D."/>
            <person name="Nobrega F."/>
            <person name="Rodrigues L."/>
            <person name="Saibo N.J.M."/>
            <person name="Varela M.C."/>
            <person name="Egas C."/>
            <person name="Matos J."/>
            <person name="Miguel C.M."/>
            <person name="Oliveira M.M."/>
            <person name="Ricardo C.P."/>
            <person name="Goncalves S."/>
        </authorList>
    </citation>
    <scope>NUCLEOTIDE SEQUENCE [LARGE SCALE GENOMIC DNA]</scope>
    <source>
        <strain evidence="2">cv. HL8</strain>
    </source>
</reference>